<sequence length="90" mass="10212">MKKLLSVAVLWVSVSVLFLFSGAGHSQPLIQSIQEIETQITVKNGNYLKARKQAIYISLKKAVKNALLDFMGEAEYKANKRYLRKILRNS</sequence>
<dbReference type="AlphaFoldDB" id="A0A382PWF0"/>
<gene>
    <name evidence="1" type="ORF">METZ01_LOCUS329812</name>
</gene>
<dbReference type="EMBL" id="UINC01109853">
    <property type="protein sequence ID" value="SVC76958.1"/>
    <property type="molecule type" value="Genomic_DNA"/>
</dbReference>
<accession>A0A382PWF0</accession>
<protein>
    <submittedName>
        <fullName evidence="1">Uncharacterized protein</fullName>
    </submittedName>
</protein>
<evidence type="ECO:0000313" key="1">
    <source>
        <dbReference type="EMBL" id="SVC76958.1"/>
    </source>
</evidence>
<proteinExistence type="predicted"/>
<reference evidence="1" key="1">
    <citation type="submission" date="2018-05" db="EMBL/GenBank/DDBJ databases">
        <authorList>
            <person name="Lanie J.A."/>
            <person name="Ng W.-L."/>
            <person name="Kazmierczak K.M."/>
            <person name="Andrzejewski T.M."/>
            <person name="Davidsen T.M."/>
            <person name="Wayne K.J."/>
            <person name="Tettelin H."/>
            <person name="Glass J.I."/>
            <person name="Rusch D."/>
            <person name="Podicherti R."/>
            <person name="Tsui H.-C.T."/>
            <person name="Winkler M.E."/>
        </authorList>
    </citation>
    <scope>NUCLEOTIDE SEQUENCE</scope>
</reference>
<feature type="non-terminal residue" evidence="1">
    <location>
        <position position="90"/>
    </location>
</feature>
<name>A0A382PWF0_9ZZZZ</name>
<organism evidence="1">
    <name type="scientific">marine metagenome</name>
    <dbReference type="NCBI Taxonomy" id="408172"/>
    <lineage>
        <taxon>unclassified sequences</taxon>
        <taxon>metagenomes</taxon>
        <taxon>ecological metagenomes</taxon>
    </lineage>
</organism>